<dbReference type="InterPro" id="IPR006935">
    <property type="entry name" value="Helicase/UvrB_N"/>
</dbReference>
<dbReference type="Gene3D" id="3.90.70.10">
    <property type="entry name" value="Cysteine proteinases"/>
    <property type="match status" value="1"/>
</dbReference>
<dbReference type="GO" id="GO:0016787">
    <property type="term" value="F:hydrolase activity"/>
    <property type="evidence" value="ECO:0007669"/>
    <property type="project" value="InterPro"/>
</dbReference>
<evidence type="ECO:0000313" key="6">
    <source>
        <dbReference type="Proteomes" id="UP000324897"/>
    </source>
</evidence>
<dbReference type="InterPro" id="IPR038765">
    <property type="entry name" value="Papain-like_cys_pep_sf"/>
</dbReference>
<dbReference type="Proteomes" id="UP000324897">
    <property type="component" value="Chromosome 4"/>
</dbReference>
<dbReference type="GO" id="GO:0003677">
    <property type="term" value="F:DNA binding"/>
    <property type="evidence" value="ECO:0007669"/>
    <property type="project" value="InterPro"/>
</dbReference>
<dbReference type="AlphaFoldDB" id="A0A5J9VXY5"/>
<evidence type="ECO:0000259" key="3">
    <source>
        <dbReference type="Pfam" id="PF13086"/>
    </source>
</evidence>
<feature type="compositionally biased region" description="Basic residues" evidence="1">
    <location>
        <begin position="1"/>
        <end position="13"/>
    </location>
</feature>
<dbReference type="SUPFAM" id="SSF52540">
    <property type="entry name" value="P-loop containing nucleoside triphosphate hydrolases"/>
    <property type="match status" value="1"/>
</dbReference>
<feature type="domain" description="DNA2/NAM7 helicase helicase" evidence="3">
    <location>
        <begin position="630"/>
        <end position="705"/>
    </location>
</feature>
<dbReference type="OrthoDB" id="695960at2759"/>
<evidence type="ECO:0000313" key="5">
    <source>
        <dbReference type="EMBL" id="TVU40495.1"/>
    </source>
</evidence>
<keyword evidence="6" id="KW-1185">Reference proteome</keyword>
<dbReference type="Pfam" id="PF13086">
    <property type="entry name" value="AAA_11"/>
    <property type="match status" value="1"/>
</dbReference>
<feature type="region of interest" description="Disordered" evidence="1">
    <location>
        <begin position="1"/>
        <end position="124"/>
    </location>
</feature>
<feature type="domain" description="DNA2/NAM7 helicase-like C-terminal" evidence="4">
    <location>
        <begin position="712"/>
        <end position="809"/>
    </location>
</feature>
<dbReference type="PANTHER" id="PTHR10887">
    <property type="entry name" value="DNA2/NAM7 HELICASE FAMILY"/>
    <property type="match status" value="1"/>
</dbReference>
<name>A0A5J9VXY5_9POAL</name>
<evidence type="ECO:0000259" key="2">
    <source>
        <dbReference type="Pfam" id="PF04851"/>
    </source>
</evidence>
<gene>
    <name evidence="5" type="ORF">EJB05_13962</name>
</gene>
<feature type="compositionally biased region" description="Gly residues" evidence="1">
    <location>
        <begin position="86"/>
        <end position="95"/>
    </location>
</feature>
<feature type="compositionally biased region" description="Gly residues" evidence="1">
    <location>
        <begin position="57"/>
        <end position="69"/>
    </location>
</feature>
<feature type="compositionally biased region" description="Gly residues" evidence="1">
    <location>
        <begin position="28"/>
        <end position="41"/>
    </location>
</feature>
<dbReference type="Pfam" id="PF13087">
    <property type="entry name" value="AAA_12"/>
    <property type="match status" value="1"/>
</dbReference>
<dbReference type="GO" id="GO:0004386">
    <property type="term" value="F:helicase activity"/>
    <property type="evidence" value="ECO:0007669"/>
    <property type="project" value="InterPro"/>
</dbReference>
<evidence type="ECO:0000259" key="4">
    <source>
        <dbReference type="Pfam" id="PF13087"/>
    </source>
</evidence>
<evidence type="ECO:0008006" key="7">
    <source>
        <dbReference type="Google" id="ProtNLM"/>
    </source>
</evidence>
<dbReference type="InterPro" id="IPR041679">
    <property type="entry name" value="DNA2/NAM7-like_C"/>
</dbReference>
<proteinExistence type="predicted"/>
<reference evidence="5 6" key="1">
    <citation type="journal article" date="2019" name="Sci. Rep.">
        <title>A high-quality genome of Eragrostis curvula grass provides insights into Poaceae evolution and supports new strategies to enhance forage quality.</title>
        <authorList>
            <person name="Carballo J."/>
            <person name="Santos B.A.C.M."/>
            <person name="Zappacosta D."/>
            <person name="Garbus I."/>
            <person name="Selva J.P."/>
            <person name="Gallo C.A."/>
            <person name="Diaz A."/>
            <person name="Albertini E."/>
            <person name="Caccamo M."/>
            <person name="Echenique V."/>
        </authorList>
    </citation>
    <scope>NUCLEOTIDE SEQUENCE [LARGE SCALE GENOMIC DNA]</scope>
    <source>
        <strain evidence="6">cv. Victoria</strain>
        <tissue evidence="5">Leaf</tissue>
    </source>
</reference>
<feature type="non-terminal residue" evidence="5">
    <location>
        <position position="1"/>
    </location>
</feature>
<dbReference type="InterPro" id="IPR045055">
    <property type="entry name" value="DNA2/NAM7-like"/>
</dbReference>
<sequence length="1046" mass="115628">MARNGRRRRRRQGSGHGGKPETSERGVVNGGEGAGAEGGSAGQPPEVVRAEAEGNVVGIGHGQGGGSAGGRPPTAAKAREGDGHLGAEGGEGGNAGLPRAAATAAAEGHASADDQDSGGAGEPRTVATAVESNGHVGASGGAGANDGDQLLTARKDGSFLIDAILGWSIQDATNPDLFKDKIKQLPTEFSSHRSYTEMQSLMLIEETRATLHSKLRDTSRPQFFRPLSISFAGALSTYYVDIDLEALADCSHVVEDGDVLFHSKQPTDQKSDIFGFFGIATGVGLDNSFQKGFRVLIPNDCKDCDLREIRHVRFATNVMEAIVLAKSIESIELRGFGAGKLIMKFDKKSETKCNVCGEYAAGESIYPNNFNDEQITAVKSTVSKVNCQHKNAVSLVWGPPGSGKTGVAIAIAHSLIQLRMKLLVCVPRAEDIVGFLAKYEELFPSFNLRNVLVLAEFDGKMNCESFSKISETTLESRTQEIYCSIYLWRSWMRQMADLLEFNSFCLDNNCDHDEEPKCSKKKFCFKIFHDKVSALAVDIRECSWCLINSLSGIYLSSTDLENINKLLDEVSRFLDLLLNPQASEFASVLPFILEDTLSDVAASIHKCRMNCARLIDILLQSVKLPQLEDRKDREEFCIKHTCLIVCTPASSSCLHGIKPDLIDVLIVDDAAQIRESELLIPLSIAPRHAVLLGDHLHMLPLVKSKMCKDVGYDKNLFERLLQLPFERQTLIKQYMMDPPISKFPIEHFYVKKMVDVQNASSCDYNNQLTNLQLPRHAFFDISQIEELSYNGKAIVESAAILLLLQQLCAGWEFTWSGRPKNTKDILASLRDQKGDADTCTLQASLGALLSSYKFQYACLDPPQDFPWDFPVDNLKAQYKIQQNTNFGSEKMNKMGKVRLEGTLETLKVHGVTGTNKVERKNQVFKIRSYDKVDVSDPESIATRVRKGNIMVCHFRLSRNYFYLKPKEPYWDDETKPFISSKTLKLASHAVMTIGDGKRTIHPANSSGKTSVRRHVDFQNSEGKRFGIDGLGKVLRRSVRGMYEMKI</sequence>
<dbReference type="InterPro" id="IPR027417">
    <property type="entry name" value="P-loop_NTPase"/>
</dbReference>
<dbReference type="Gramene" id="TVU40495">
    <property type="protein sequence ID" value="TVU40495"/>
    <property type="gene ID" value="EJB05_13962"/>
</dbReference>
<dbReference type="Gene3D" id="3.40.50.300">
    <property type="entry name" value="P-loop containing nucleotide triphosphate hydrolases"/>
    <property type="match status" value="1"/>
</dbReference>
<dbReference type="SUPFAM" id="SSF54001">
    <property type="entry name" value="Cysteine proteinases"/>
    <property type="match status" value="1"/>
</dbReference>
<dbReference type="Pfam" id="PF04851">
    <property type="entry name" value="ResIII"/>
    <property type="match status" value="1"/>
</dbReference>
<dbReference type="InterPro" id="IPR041677">
    <property type="entry name" value="DNA2/NAM7_AAA_11"/>
</dbReference>
<dbReference type="EMBL" id="RWGY01000007">
    <property type="protein sequence ID" value="TVU40495.1"/>
    <property type="molecule type" value="Genomic_DNA"/>
</dbReference>
<protein>
    <recommendedName>
        <fullName evidence="7">DNA2/NAM7 helicase helicase domain-containing protein</fullName>
    </recommendedName>
</protein>
<feature type="domain" description="Helicase/UvrB N-terminal" evidence="2">
    <location>
        <begin position="370"/>
        <end position="444"/>
    </location>
</feature>
<accession>A0A5J9VXY5</accession>
<dbReference type="PANTHER" id="PTHR10887:SF522">
    <property type="entry name" value="P-LOOP CONTAINING NUCLEOSIDE TRIPHOSPHATE HYDROLASES SUPERFAMILY PROTEIN"/>
    <property type="match status" value="1"/>
</dbReference>
<comment type="caution">
    <text evidence="5">The sequence shown here is derived from an EMBL/GenBank/DDBJ whole genome shotgun (WGS) entry which is preliminary data.</text>
</comment>
<feature type="compositionally biased region" description="Low complexity" evidence="1">
    <location>
        <begin position="96"/>
        <end position="109"/>
    </location>
</feature>
<organism evidence="5 6">
    <name type="scientific">Eragrostis curvula</name>
    <name type="common">weeping love grass</name>
    <dbReference type="NCBI Taxonomy" id="38414"/>
    <lineage>
        <taxon>Eukaryota</taxon>
        <taxon>Viridiplantae</taxon>
        <taxon>Streptophyta</taxon>
        <taxon>Embryophyta</taxon>
        <taxon>Tracheophyta</taxon>
        <taxon>Spermatophyta</taxon>
        <taxon>Magnoliopsida</taxon>
        <taxon>Liliopsida</taxon>
        <taxon>Poales</taxon>
        <taxon>Poaceae</taxon>
        <taxon>PACMAD clade</taxon>
        <taxon>Chloridoideae</taxon>
        <taxon>Eragrostideae</taxon>
        <taxon>Eragrostidinae</taxon>
        <taxon>Eragrostis</taxon>
    </lineage>
</organism>
<evidence type="ECO:0000256" key="1">
    <source>
        <dbReference type="SAM" id="MobiDB-lite"/>
    </source>
</evidence>
<dbReference type="GO" id="GO:0005524">
    <property type="term" value="F:ATP binding"/>
    <property type="evidence" value="ECO:0007669"/>
    <property type="project" value="InterPro"/>
</dbReference>